<feature type="region of interest" description="Disordered" evidence="2">
    <location>
        <begin position="808"/>
        <end position="852"/>
    </location>
</feature>
<proteinExistence type="predicted"/>
<name>A0A8H6HKC1_9AGAR</name>
<feature type="compositionally biased region" description="Basic and acidic residues" evidence="2">
    <location>
        <begin position="99"/>
        <end position="112"/>
    </location>
</feature>
<dbReference type="AlphaFoldDB" id="A0A8H6HKC1"/>
<dbReference type="OrthoDB" id="3222645at2759"/>
<accession>A0A8H6HKC1</accession>
<evidence type="ECO:0000313" key="4">
    <source>
        <dbReference type="Proteomes" id="UP000521943"/>
    </source>
</evidence>
<feature type="coiled-coil region" evidence="1">
    <location>
        <begin position="497"/>
        <end position="545"/>
    </location>
</feature>
<evidence type="ECO:0000256" key="1">
    <source>
        <dbReference type="SAM" id="Coils"/>
    </source>
</evidence>
<feature type="compositionally biased region" description="Basic and acidic residues" evidence="2">
    <location>
        <begin position="818"/>
        <end position="829"/>
    </location>
</feature>
<dbReference type="Proteomes" id="UP000521943">
    <property type="component" value="Unassembled WGS sequence"/>
</dbReference>
<feature type="compositionally biased region" description="Polar residues" evidence="2">
    <location>
        <begin position="320"/>
        <end position="330"/>
    </location>
</feature>
<feature type="compositionally biased region" description="Low complexity" evidence="2">
    <location>
        <begin position="354"/>
        <end position="365"/>
    </location>
</feature>
<evidence type="ECO:0000313" key="3">
    <source>
        <dbReference type="EMBL" id="KAF6748618.1"/>
    </source>
</evidence>
<feature type="compositionally biased region" description="Basic and acidic residues" evidence="2">
    <location>
        <begin position="1"/>
        <end position="32"/>
    </location>
</feature>
<protein>
    <submittedName>
        <fullName evidence="3">Uncharacterized protein</fullName>
    </submittedName>
</protein>
<feature type="compositionally biased region" description="Polar residues" evidence="2">
    <location>
        <begin position="239"/>
        <end position="251"/>
    </location>
</feature>
<comment type="caution">
    <text evidence="3">The sequence shown here is derived from an EMBL/GenBank/DDBJ whole genome shotgun (WGS) entry which is preliminary data.</text>
</comment>
<feature type="region of interest" description="Disordered" evidence="2">
    <location>
        <begin position="303"/>
        <end position="365"/>
    </location>
</feature>
<keyword evidence="4" id="KW-1185">Reference proteome</keyword>
<reference evidence="3 4" key="1">
    <citation type="submission" date="2020-07" db="EMBL/GenBank/DDBJ databases">
        <title>Comparative genomics of pyrophilous fungi reveals a link between fire events and developmental genes.</title>
        <authorList>
            <consortium name="DOE Joint Genome Institute"/>
            <person name="Steindorff A.S."/>
            <person name="Carver A."/>
            <person name="Calhoun S."/>
            <person name="Stillman K."/>
            <person name="Liu H."/>
            <person name="Lipzen A."/>
            <person name="Pangilinan J."/>
            <person name="Labutti K."/>
            <person name="Bruns T.D."/>
            <person name="Grigoriev I.V."/>
        </authorList>
    </citation>
    <scope>NUCLEOTIDE SEQUENCE [LARGE SCALE GENOMIC DNA]</scope>
    <source>
        <strain evidence="3 4">CBS 144469</strain>
    </source>
</reference>
<feature type="compositionally biased region" description="Basic residues" evidence="2">
    <location>
        <begin position="50"/>
        <end position="70"/>
    </location>
</feature>
<feature type="region of interest" description="Disordered" evidence="2">
    <location>
        <begin position="1"/>
        <end position="267"/>
    </location>
</feature>
<keyword evidence="1" id="KW-0175">Coiled coil</keyword>
<feature type="compositionally biased region" description="Low complexity" evidence="2">
    <location>
        <begin position="113"/>
        <end position="128"/>
    </location>
</feature>
<feature type="compositionally biased region" description="Low complexity" evidence="2">
    <location>
        <begin position="198"/>
        <end position="214"/>
    </location>
</feature>
<feature type="compositionally biased region" description="Basic and acidic residues" evidence="2">
    <location>
        <begin position="252"/>
        <end position="263"/>
    </location>
</feature>
<organism evidence="3 4">
    <name type="scientific">Ephemerocybe angulata</name>
    <dbReference type="NCBI Taxonomy" id="980116"/>
    <lineage>
        <taxon>Eukaryota</taxon>
        <taxon>Fungi</taxon>
        <taxon>Dikarya</taxon>
        <taxon>Basidiomycota</taxon>
        <taxon>Agaricomycotina</taxon>
        <taxon>Agaricomycetes</taxon>
        <taxon>Agaricomycetidae</taxon>
        <taxon>Agaricales</taxon>
        <taxon>Agaricineae</taxon>
        <taxon>Psathyrellaceae</taxon>
        <taxon>Ephemerocybe</taxon>
    </lineage>
</organism>
<sequence>MPDNYHRDNRERDGRDPRDWDRERERERDNRGGHRNHNNQNNYGHGQDHRGKKSNSHYSKQHKGNRRSRSREREPPRHNFQQGVKTRAPPPLEEVLGDGSRDGRDNGWEARRYGSNSNSNSRRGGLSNPYPGNRGWSPPEKPVKEEESGDSNRSGWGNSKSKDLKRKRDRSPGGGVVKVEDDSSGHGEAGPSTKRNFAGGSSSTSSVEAATTSSILPGLVMESNRDVQNGKARQRENESSSADAQNQPTARDSTREDSKPKVEIEDDGFVVVGDLANASIEEQRGINEALKVFAKIDAGSCRQTEAKPAPNGSAPPWPLTNATPQGSFPSKSEPAEAVPTAGHVQLPPNPSTDQAPTAPEPAQAQPLFTPVEPSFIPSHSVQYVNDLKRALRERDKDLELSKGDTAAVTRSFNELKGMYHMRVAEIADLQSTIEGRSRGEIAALEGTIRERDMELVVAKHTVREQATKIGELNSTLQTQGMQIGELNGTINTQGTKIGELGRTLRERDAEIAELKNQLNRAQDYNRWANLELDDARRTAEEAREAATSEGMRAHNVEEELTKAKKLLGDRTEELNVAQAFMVTADKFSVADVSRLVEQLNDDVYQCAVMVSDAVMDQRYAVAGKGEADSEEELKVVKEARKLVVEVWSEEVVARYQADIAERDDSVLFEAVVQNVLVMRLKGVIQKMYLGPKGGSVNETLMDMWEGIKKTHEVSIAKNWLSMAHSQLKHHPIEQADIMRQLLSLTYVAGYRVRKDGTPGCDLPKRLEEKLDEMTQKALKIKEMAAEGVLSSEIDVVAFNPRKSFDSEKMQDAFAVEPKTPKSKEKEKGGGKHGKGKGKGREKAEGKPPPIVVSTGLGVSCSSKGRTEVVLKCKVLLQTMLESTPTEGVGIQGISAMPGIESPD</sequence>
<gene>
    <name evidence="3" type="ORF">DFP72DRAFT_1174056</name>
</gene>
<dbReference type="EMBL" id="JACGCI010000069">
    <property type="protein sequence ID" value="KAF6748618.1"/>
    <property type="molecule type" value="Genomic_DNA"/>
</dbReference>
<evidence type="ECO:0000256" key="2">
    <source>
        <dbReference type="SAM" id="MobiDB-lite"/>
    </source>
</evidence>